<keyword evidence="9" id="KW-1185">Reference proteome</keyword>
<evidence type="ECO:0000256" key="2">
    <source>
        <dbReference type="ARBA" id="ARBA00022741"/>
    </source>
</evidence>
<evidence type="ECO:0000256" key="6">
    <source>
        <dbReference type="SAM" id="MobiDB-lite"/>
    </source>
</evidence>
<feature type="region of interest" description="Disordered" evidence="6">
    <location>
        <begin position="302"/>
        <end position="363"/>
    </location>
</feature>
<dbReference type="RefSeq" id="WP_386255797.1">
    <property type="nucleotide sequence ID" value="NZ_JBHTRV010000065.1"/>
</dbReference>
<organism evidence="8 9">
    <name type="scientific">Streptomyces wedmorensis</name>
    <dbReference type="NCBI Taxonomy" id="43759"/>
    <lineage>
        <taxon>Bacteria</taxon>
        <taxon>Bacillati</taxon>
        <taxon>Actinomycetota</taxon>
        <taxon>Actinomycetes</taxon>
        <taxon>Kitasatosporales</taxon>
        <taxon>Streptomycetaceae</taxon>
        <taxon>Streptomyces</taxon>
    </lineage>
</organism>
<dbReference type="InterPro" id="IPR008271">
    <property type="entry name" value="Ser/Thr_kinase_AS"/>
</dbReference>
<dbReference type="CDD" id="cd14014">
    <property type="entry name" value="STKc_PknB_like"/>
    <property type="match status" value="1"/>
</dbReference>
<accession>A0ABW6J766</accession>
<feature type="binding site" evidence="5">
    <location>
        <position position="54"/>
    </location>
    <ligand>
        <name>ATP</name>
        <dbReference type="ChEBI" id="CHEBI:30616"/>
    </ligand>
</feature>
<dbReference type="Proteomes" id="UP001600424">
    <property type="component" value="Unassembled WGS sequence"/>
</dbReference>
<protein>
    <submittedName>
        <fullName evidence="8">Protein kinase</fullName>
    </submittedName>
</protein>
<dbReference type="PANTHER" id="PTHR43289">
    <property type="entry name" value="MITOGEN-ACTIVATED PROTEIN KINASE KINASE KINASE 20-RELATED"/>
    <property type="match status" value="1"/>
</dbReference>
<evidence type="ECO:0000256" key="3">
    <source>
        <dbReference type="ARBA" id="ARBA00022777"/>
    </source>
</evidence>
<keyword evidence="3 8" id="KW-0418">Kinase</keyword>
<keyword evidence="4 5" id="KW-0067">ATP-binding</keyword>
<evidence type="ECO:0000313" key="8">
    <source>
        <dbReference type="EMBL" id="MFE5985790.1"/>
    </source>
</evidence>
<dbReference type="InterPro" id="IPR017441">
    <property type="entry name" value="Protein_kinase_ATP_BS"/>
</dbReference>
<dbReference type="SMART" id="SM00220">
    <property type="entry name" value="S_TKc"/>
    <property type="match status" value="1"/>
</dbReference>
<dbReference type="PROSITE" id="PS00107">
    <property type="entry name" value="PROTEIN_KINASE_ATP"/>
    <property type="match status" value="1"/>
</dbReference>
<evidence type="ECO:0000256" key="4">
    <source>
        <dbReference type="ARBA" id="ARBA00022840"/>
    </source>
</evidence>
<evidence type="ECO:0000313" key="9">
    <source>
        <dbReference type="Proteomes" id="UP001600424"/>
    </source>
</evidence>
<keyword evidence="1" id="KW-0808">Transferase</keyword>
<gene>
    <name evidence="8" type="ORF">ACFQ63_39730</name>
</gene>
<evidence type="ECO:0000259" key="7">
    <source>
        <dbReference type="PROSITE" id="PS50011"/>
    </source>
</evidence>
<name>A0ABW6J766_STRWE</name>
<dbReference type="SUPFAM" id="SSF56112">
    <property type="entry name" value="Protein kinase-like (PK-like)"/>
    <property type="match status" value="1"/>
</dbReference>
<proteinExistence type="predicted"/>
<dbReference type="EMBL" id="JBHTRV010000065">
    <property type="protein sequence ID" value="MFE5985790.1"/>
    <property type="molecule type" value="Genomic_DNA"/>
</dbReference>
<dbReference type="InterPro" id="IPR011009">
    <property type="entry name" value="Kinase-like_dom_sf"/>
</dbReference>
<feature type="compositionally biased region" description="Low complexity" evidence="6">
    <location>
        <begin position="303"/>
        <end position="316"/>
    </location>
</feature>
<evidence type="ECO:0000256" key="5">
    <source>
        <dbReference type="PROSITE-ProRule" id="PRU10141"/>
    </source>
</evidence>
<evidence type="ECO:0000256" key="1">
    <source>
        <dbReference type="ARBA" id="ARBA00022679"/>
    </source>
</evidence>
<dbReference type="PANTHER" id="PTHR43289:SF34">
    <property type="entry name" value="SERINE_THREONINE-PROTEIN KINASE YBDM-RELATED"/>
    <property type="match status" value="1"/>
</dbReference>
<sequence>MSAQLPGAQPAHAALSADDPREIGGYRLQARLGSGGMGVVYLAHTPGGRPIALKVVRDQFAGDPEFRLRFAQEVASAERIHGLFTAQVVASGVDAPTPWFATAYVPGPSLQQVVQRHGSLPVRTVLLLVAGIAEALQAIHRAGVVHRDLKPANVLIAEDGPRVIDFGIARAADAAALTGTGLSIGTAAYMAPEQALGRPVSPATDVFALGALVAYVAGGEAPFGAGPESAALYRVVHEQPDLGRVPHELRDLVAWCLAKRPEDRPTTAELMEAVHAHPLVGPRPEFAEGWLPQSISSEVAGRAVGSAPGMPGAPAPVHAQPTLAAPASGPTSVPGATPAGPPSRSGRQGAPSGPSRRAPKRGRRTVRAALVGLGVLVLAGGAVYVLTPPEGADTADGPDPASSPAVYVPGGKGVELTSPDATYEFDLKAGKVVPSDTAAWYLARDRAEFVLPEDSDAFVAAGDELSPADCVRGIETEPVTKVAFADVADERPFCVRSADGRDLVVVRLIEAQADGGAVTAAFEPYRRA</sequence>
<dbReference type="Gene3D" id="1.10.510.10">
    <property type="entry name" value="Transferase(Phosphotransferase) domain 1"/>
    <property type="match status" value="1"/>
</dbReference>
<dbReference type="PROSITE" id="PS50011">
    <property type="entry name" value="PROTEIN_KINASE_DOM"/>
    <property type="match status" value="1"/>
</dbReference>
<dbReference type="InterPro" id="IPR000719">
    <property type="entry name" value="Prot_kinase_dom"/>
</dbReference>
<dbReference type="Pfam" id="PF00069">
    <property type="entry name" value="Pkinase"/>
    <property type="match status" value="1"/>
</dbReference>
<comment type="caution">
    <text evidence="8">The sequence shown here is derived from an EMBL/GenBank/DDBJ whole genome shotgun (WGS) entry which is preliminary data.</text>
</comment>
<feature type="domain" description="Protein kinase" evidence="7">
    <location>
        <begin position="26"/>
        <end position="280"/>
    </location>
</feature>
<dbReference type="GO" id="GO:0016301">
    <property type="term" value="F:kinase activity"/>
    <property type="evidence" value="ECO:0007669"/>
    <property type="project" value="UniProtKB-KW"/>
</dbReference>
<keyword evidence="2 5" id="KW-0547">Nucleotide-binding</keyword>
<reference evidence="8 9" key="1">
    <citation type="submission" date="2024-09" db="EMBL/GenBank/DDBJ databases">
        <title>The Natural Products Discovery Center: Release of the First 8490 Sequenced Strains for Exploring Actinobacteria Biosynthetic Diversity.</title>
        <authorList>
            <person name="Kalkreuter E."/>
            <person name="Kautsar S.A."/>
            <person name="Yang D."/>
            <person name="Bader C.D."/>
            <person name="Teijaro C.N."/>
            <person name="Fluegel L."/>
            <person name="Davis C.M."/>
            <person name="Simpson J.R."/>
            <person name="Lauterbach L."/>
            <person name="Steele A.D."/>
            <person name="Gui C."/>
            <person name="Meng S."/>
            <person name="Li G."/>
            <person name="Viehrig K."/>
            <person name="Ye F."/>
            <person name="Su P."/>
            <person name="Kiefer A.F."/>
            <person name="Nichols A."/>
            <person name="Cepeda A.J."/>
            <person name="Yan W."/>
            <person name="Fan B."/>
            <person name="Jiang Y."/>
            <person name="Adhikari A."/>
            <person name="Zheng C.-J."/>
            <person name="Schuster L."/>
            <person name="Cowan T.M."/>
            <person name="Smanski M.J."/>
            <person name="Chevrette M.G."/>
            <person name="De Carvalho L.P.S."/>
            <person name="Shen B."/>
        </authorList>
    </citation>
    <scope>NUCLEOTIDE SEQUENCE [LARGE SCALE GENOMIC DNA]</scope>
    <source>
        <strain evidence="8 9">NPDC056472</strain>
    </source>
</reference>
<dbReference type="PROSITE" id="PS00108">
    <property type="entry name" value="PROTEIN_KINASE_ST"/>
    <property type="match status" value="1"/>
</dbReference>
<dbReference type="Gene3D" id="3.30.200.20">
    <property type="entry name" value="Phosphorylase Kinase, domain 1"/>
    <property type="match status" value="1"/>
</dbReference>